<feature type="compositionally biased region" description="Basic and acidic residues" evidence="1">
    <location>
        <begin position="1"/>
        <end position="12"/>
    </location>
</feature>
<gene>
    <name evidence="2" type="ORF">AG1IA_04246</name>
</gene>
<evidence type="ECO:0000313" key="3">
    <source>
        <dbReference type="Proteomes" id="UP000011668"/>
    </source>
</evidence>
<feature type="compositionally biased region" description="Basic and acidic residues" evidence="1">
    <location>
        <begin position="39"/>
        <end position="50"/>
    </location>
</feature>
<evidence type="ECO:0000313" key="2">
    <source>
        <dbReference type="EMBL" id="ELU41716.1"/>
    </source>
</evidence>
<reference evidence="2 3" key="1">
    <citation type="journal article" date="2013" name="Nat. Commun.">
        <title>The evolution and pathogenic mechanisms of the rice sheath blight pathogen.</title>
        <authorList>
            <person name="Zheng A."/>
            <person name="Lin R."/>
            <person name="Xu L."/>
            <person name="Qin P."/>
            <person name="Tang C."/>
            <person name="Ai P."/>
            <person name="Zhang D."/>
            <person name="Liu Y."/>
            <person name="Sun Z."/>
            <person name="Feng H."/>
            <person name="Wang Y."/>
            <person name="Chen Y."/>
            <person name="Liang X."/>
            <person name="Fu R."/>
            <person name="Li Q."/>
            <person name="Zhang J."/>
            <person name="Yu X."/>
            <person name="Xie Z."/>
            <person name="Ding L."/>
            <person name="Guan P."/>
            <person name="Tang J."/>
            <person name="Liang Y."/>
            <person name="Wang S."/>
            <person name="Deng Q."/>
            <person name="Li S."/>
            <person name="Zhu J."/>
            <person name="Wang L."/>
            <person name="Liu H."/>
            <person name="Li P."/>
        </authorList>
    </citation>
    <scope>NUCLEOTIDE SEQUENCE [LARGE SCALE GENOMIC DNA]</scope>
    <source>
        <strain evidence="3">AG-1 IA</strain>
    </source>
</reference>
<sequence length="50" mass="5708">MDCEIKTSERGKCSGQQKNSNKEMTGFSRQLRGNFSTATEHKYEHPTNKS</sequence>
<dbReference type="AlphaFoldDB" id="L8WU95"/>
<name>L8WU95_THACA</name>
<accession>L8WU95</accession>
<dbReference type="EMBL" id="AFRT01000999">
    <property type="protein sequence ID" value="ELU41716.1"/>
    <property type="molecule type" value="Genomic_DNA"/>
</dbReference>
<feature type="region of interest" description="Disordered" evidence="1">
    <location>
        <begin position="1"/>
        <end position="50"/>
    </location>
</feature>
<evidence type="ECO:0000256" key="1">
    <source>
        <dbReference type="SAM" id="MobiDB-lite"/>
    </source>
</evidence>
<keyword evidence="3" id="KW-1185">Reference proteome</keyword>
<feature type="compositionally biased region" description="Polar residues" evidence="1">
    <location>
        <begin position="14"/>
        <end position="38"/>
    </location>
</feature>
<proteinExistence type="predicted"/>
<dbReference type="HOGENOM" id="CLU_3126043_0_0_1"/>
<organism evidence="2 3">
    <name type="scientific">Thanatephorus cucumeris (strain AG1-IA)</name>
    <name type="common">Rice sheath blight fungus</name>
    <name type="synonym">Rhizoctonia solani</name>
    <dbReference type="NCBI Taxonomy" id="983506"/>
    <lineage>
        <taxon>Eukaryota</taxon>
        <taxon>Fungi</taxon>
        <taxon>Dikarya</taxon>
        <taxon>Basidiomycota</taxon>
        <taxon>Agaricomycotina</taxon>
        <taxon>Agaricomycetes</taxon>
        <taxon>Cantharellales</taxon>
        <taxon>Ceratobasidiaceae</taxon>
        <taxon>Rhizoctonia</taxon>
        <taxon>Rhizoctonia solani AG-1</taxon>
    </lineage>
</organism>
<dbReference type="Proteomes" id="UP000011668">
    <property type="component" value="Unassembled WGS sequence"/>
</dbReference>
<protein>
    <submittedName>
        <fullName evidence="2">Uncharacterized protein</fullName>
    </submittedName>
</protein>
<comment type="caution">
    <text evidence="2">The sequence shown here is derived from an EMBL/GenBank/DDBJ whole genome shotgun (WGS) entry which is preliminary data.</text>
</comment>